<evidence type="ECO:0000256" key="20">
    <source>
        <dbReference type="ARBA" id="ARBA00049559"/>
    </source>
</evidence>
<evidence type="ECO:0000256" key="17">
    <source>
        <dbReference type="ARBA" id="ARBA00049108"/>
    </source>
</evidence>
<dbReference type="GO" id="GO:0006633">
    <property type="term" value="P:fatty acid biosynthetic process"/>
    <property type="evidence" value="ECO:0007669"/>
    <property type="project" value="UniProtKB-KW"/>
</dbReference>
<evidence type="ECO:0000256" key="9">
    <source>
        <dbReference type="ARBA" id="ARBA00023140"/>
    </source>
</evidence>
<evidence type="ECO:0000256" key="14">
    <source>
        <dbReference type="ARBA" id="ARBA00041063"/>
    </source>
</evidence>
<evidence type="ECO:0000256" key="13">
    <source>
        <dbReference type="ARBA" id="ARBA00038849"/>
    </source>
</evidence>
<evidence type="ECO:0000256" key="15">
    <source>
        <dbReference type="ARBA" id="ARBA00047570"/>
    </source>
</evidence>
<dbReference type="AlphaFoldDB" id="G2PGA9"/>
<keyword evidence="3" id="KW-0444">Lipid biosynthesis</keyword>
<dbReference type="HOGENOM" id="CLU_2002725_0_0_11"/>
<dbReference type="eggNOG" id="COG1028">
    <property type="taxonomic scope" value="Bacteria"/>
</dbReference>
<evidence type="ECO:0000256" key="19">
    <source>
        <dbReference type="ARBA" id="ARBA00049386"/>
    </source>
</evidence>
<sequence length="124" mass="12633">MSDDVVVVIGAGGMGQAVARRIGTGRHLLLADHDGYILQATAERLEADLISTPLGQAELNGASGAAIRAASQISPVPRLGTPEDIAAAVDFLLSPAAQFITGTDLLVDGGVTTVTTDPWAKDAQ</sequence>
<reference evidence="21" key="1">
    <citation type="submission" date="2011-08" db="EMBL/GenBank/DDBJ databases">
        <title>Complete sequence of chromosome of Streptomyces violaceusniger Tu 4113.</title>
        <authorList>
            <consortium name="US DOE Joint Genome Institute"/>
            <person name="Lucas S."/>
            <person name="Han J."/>
            <person name="Lapidus A."/>
            <person name="Cheng J.-F."/>
            <person name="Goodwin L."/>
            <person name="Pitluck S."/>
            <person name="Peters L."/>
            <person name="Ivanova N."/>
            <person name="Daligault H."/>
            <person name="Detter J.C."/>
            <person name="Han C."/>
            <person name="Tapia R."/>
            <person name="Land M."/>
            <person name="Hauser L."/>
            <person name="Kyrpides N."/>
            <person name="Ivanova N."/>
            <person name="Pagani I."/>
            <person name="Hagen A."/>
            <person name="Katz L."/>
            <person name="Fiedler H.-P."/>
            <person name="Keasling J."/>
            <person name="Fortman J."/>
            <person name="Woyke T."/>
        </authorList>
    </citation>
    <scope>NUCLEOTIDE SEQUENCE [LARGE SCALE GENOMIC DNA]</scope>
    <source>
        <strain evidence="21">Tu 4113</strain>
    </source>
</reference>
<keyword evidence="5" id="KW-0276">Fatty acid metabolism</keyword>
<keyword evidence="10" id="KW-0275">Fatty acid biosynthesis</keyword>
<comment type="catalytic activity">
    <reaction evidence="19">
        <text>(2E)-decenoyl-CoA + NADPH + H(+) = decanoyl-CoA + NADP(+)</text>
        <dbReference type="Rhea" id="RHEA:44960"/>
        <dbReference type="ChEBI" id="CHEBI:15378"/>
        <dbReference type="ChEBI" id="CHEBI:57783"/>
        <dbReference type="ChEBI" id="CHEBI:58349"/>
        <dbReference type="ChEBI" id="CHEBI:61406"/>
        <dbReference type="ChEBI" id="CHEBI:61430"/>
    </reaction>
    <physiologicalReaction direction="left-to-right" evidence="19">
        <dbReference type="Rhea" id="RHEA:44961"/>
    </physiologicalReaction>
</comment>
<evidence type="ECO:0000256" key="8">
    <source>
        <dbReference type="ARBA" id="ARBA00023098"/>
    </source>
</evidence>
<dbReference type="Proteomes" id="UP000008703">
    <property type="component" value="Chromosome"/>
</dbReference>
<evidence type="ECO:0000256" key="4">
    <source>
        <dbReference type="ARBA" id="ARBA00022553"/>
    </source>
</evidence>
<proteinExistence type="predicted"/>
<evidence type="ECO:0000313" key="21">
    <source>
        <dbReference type="EMBL" id="AEM85488.1"/>
    </source>
</evidence>
<accession>G2PGA9</accession>
<dbReference type="EMBL" id="CP002994">
    <property type="protein sequence ID" value="AEM85488.1"/>
    <property type="molecule type" value="Genomic_DNA"/>
</dbReference>
<keyword evidence="22" id="KW-1185">Reference proteome</keyword>
<gene>
    <name evidence="21" type="ORF">Strvi_5984</name>
</gene>
<evidence type="ECO:0000256" key="6">
    <source>
        <dbReference type="ARBA" id="ARBA00022857"/>
    </source>
</evidence>
<evidence type="ECO:0000256" key="11">
    <source>
        <dbReference type="ARBA" id="ARBA00037124"/>
    </source>
</evidence>
<evidence type="ECO:0000256" key="1">
    <source>
        <dbReference type="ARBA" id="ARBA00004275"/>
    </source>
</evidence>
<keyword evidence="8" id="KW-0443">Lipid metabolism</keyword>
<evidence type="ECO:0000256" key="12">
    <source>
        <dbReference type="ARBA" id="ARBA00038622"/>
    </source>
</evidence>
<dbReference type="PANTHER" id="PTHR24317">
    <property type="entry name" value="PEROXISOMAL TRANS-2-ENOYL-COA REDUCTASE"/>
    <property type="match status" value="1"/>
</dbReference>
<evidence type="ECO:0000256" key="10">
    <source>
        <dbReference type="ARBA" id="ARBA00023160"/>
    </source>
</evidence>
<dbReference type="Pfam" id="PF13561">
    <property type="entry name" value="adh_short_C2"/>
    <property type="match status" value="1"/>
</dbReference>
<dbReference type="EC" id="1.3.1.38" evidence="13"/>
<evidence type="ECO:0000313" key="22">
    <source>
        <dbReference type="Proteomes" id="UP000008703"/>
    </source>
</evidence>
<comment type="catalytic activity">
    <reaction evidence="20">
        <text>(2E)-octenoyl-CoA + NADPH + H(+) = octanoyl-CoA + NADP(+)</text>
        <dbReference type="Rhea" id="RHEA:44952"/>
        <dbReference type="ChEBI" id="CHEBI:15378"/>
        <dbReference type="ChEBI" id="CHEBI:57386"/>
        <dbReference type="ChEBI" id="CHEBI:57783"/>
        <dbReference type="ChEBI" id="CHEBI:58349"/>
        <dbReference type="ChEBI" id="CHEBI:62242"/>
    </reaction>
    <physiologicalReaction direction="left-to-right" evidence="20">
        <dbReference type="Rhea" id="RHEA:44953"/>
    </physiologicalReaction>
</comment>
<organism evidence="21 22">
    <name type="scientific">Streptomyces violaceusniger (strain Tu 4113)</name>
    <dbReference type="NCBI Taxonomy" id="653045"/>
    <lineage>
        <taxon>Bacteria</taxon>
        <taxon>Bacillati</taxon>
        <taxon>Actinomycetota</taxon>
        <taxon>Actinomycetes</taxon>
        <taxon>Kitasatosporales</taxon>
        <taxon>Streptomycetaceae</taxon>
        <taxon>Streptomyces</taxon>
        <taxon>Streptomyces violaceusniger group</taxon>
    </lineage>
</organism>
<comment type="catalytic activity">
    <reaction evidence="18">
        <text>a (2E)-enoyl-CoA + NADPH + H(+) = a 2,3-saturated acyl-CoA + NADP(+)</text>
        <dbReference type="Rhea" id="RHEA:33763"/>
        <dbReference type="ChEBI" id="CHEBI:15378"/>
        <dbReference type="ChEBI" id="CHEBI:57783"/>
        <dbReference type="ChEBI" id="CHEBI:58349"/>
        <dbReference type="ChEBI" id="CHEBI:58856"/>
        <dbReference type="ChEBI" id="CHEBI:65111"/>
        <dbReference type="EC" id="1.3.1.38"/>
    </reaction>
    <physiologicalReaction direction="left-to-right" evidence="18">
        <dbReference type="Rhea" id="RHEA:33764"/>
    </physiologicalReaction>
</comment>
<dbReference type="InterPro" id="IPR052388">
    <property type="entry name" value="Peroxisomal_t2-enoyl-CoA_red"/>
</dbReference>
<comment type="subunit">
    <text evidence="12">Interacts with PEX5, probably required to target it into peroxisomes.</text>
</comment>
<dbReference type="InterPro" id="IPR036291">
    <property type="entry name" value="NAD(P)-bd_dom_sf"/>
</dbReference>
<comment type="catalytic activity">
    <reaction evidence="16">
        <text>(2E)-tetradecenoyl-CoA + NADPH + H(+) = tetradecanoyl-CoA + NADP(+)</text>
        <dbReference type="Rhea" id="RHEA:44968"/>
        <dbReference type="ChEBI" id="CHEBI:15378"/>
        <dbReference type="ChEBI" id="CHEBI:57385"/>
        <dbReference type="ChEBI" id="CHEBI:57783"/>
        <dbReference type="ChEBI" id="CHEBI:58349"/>
        <dbReference type="ChEBI" id="CHEBI:61405"/>
    </reaction>
    <physiologicalReaction direction="left-to-right" evidence="16">
        <dbReference type="Rhea" id="RHEA:44969"/>
    </physiologicalReaction>
</comment>
<keyword evidence="6" id="KW-0521">NADP</keyword>
<evidence type="ECO:0000256" key="7">
    <source>
        <dbReference type="ARBA" id="ARBA00023002"/>
    </source>
</evidence>
<keyword evidence="9" id="KW-0576">Peroxisome</keyword>
<evidence type="ECO:0000256" key="16">
    <source>
        <dbReference type="ARBA" id="ARBA00048686"/>
    </source>
</evidence>
<evidence type="ECO:0000256" key="18">
    <source>
        <dbReference type="ARBA" id="ARBA00049251"/>
    </source>
</evidence>
<comment type="subcellular location">
    <subcellularLocation>
        <location evidence="1">Peroxisome</location>
    </subcellularLocation>
</comment>
<dbReference type="SUPFAM" id="SSF51735">
    <property type="entry name" value="NAD(P)-binding Rossmann-fold domains"/>
    <property type="match status" value="2"/>
</dbReference>
<dbReference type="PANTHER" id="PTHR24317:SF7">
    <property type="entry name" value="PEROXISOMAL TRANS-2-ENOYL-COA REDUCTASE"/>
    <property type="match status" value="1"/>
</dbReference>
<dbReference type="KEGG" id="svl:Strvi_5984"/>
<dbReference type="Gene3D" id="3.40.50.720">
    <property type="entry name" value="NAD(P)-binding Rossmann-like Domain"/>
    <property type="match status" value="1"/>
</dbReference>
<dbReference type="InterPro" id="IPR002347">
    <property type="entry name" value="SDR_fam"/>
</dbReference>
<name>G2PGA9_STRV4</name>
<comment type="pathway">
    <text evidence="2">Lipid metabolism.</text>
</comment>
<keyword evidence="7" id="KW-0560">Oxidoreductase</keyword>
<dbReference type="GO" id="GO:0019166">
    <property type="term" value="F:trans-2-enoyl-CoA reductase (NADPH) activity"/>
    <property type="evidence" value="ECO:0007669"/>
    <property type="project" value="UniProtKB-EC"/>
</dbReference>
<evidence type="ECO:0000256" key="3">
    <source>
        <dbReference type="ARBA" id="ARBA00022516"/>
    </source>
</evidence>
<keyword evidence="4" id="KW-0597">Phosphoprotein</keyword>
<comment type="catalytic activity">
    <reaction evidence="15">
        <text>(2E)-dodecenoyl-CoA + NADPH + H(+) = dodecanoyl-CoA + NADP(+)</text>
        <dbReference type="Rhea" id="RHEA:44964"/>
        <dbReference type="ChEBI" id="CHEBI:15378"/>
        <dbReference type="ChEBI" id="CHEBI:57330"/>
        <dbReference type="ChEBI" id="CHEBI:57375"/>
        <dbReference type="ChEBI" id="CHEBI:57783"/>
        <dbReference type="ChEBI" id="CHEBI:58349"/>
    </reaction>
    <physiologicalReaction direction="left-to-right" evidence="15">
        <dbReference type="Rhea" id="RHEA:44965"/>
    </physiologicalReaction>
</comment>
<comment type="function">
    <text evidence="11">Participates in chain elongation of fatty acids. Catalyzes the reduction of trans-2-enoyl-CoAs of varying chain lengths from 6:1 to 16:1, having maximum activity with 10:1 CoA. Has no 2,4-dienoyl-CoA reductase activity.</text>
</comment>
<evidence type="ECO:0000256" key="2">
    <source>
        <dbReference type="ARBA" id="ARBA00005189"/>
    </source>
</evidence>
<dbReference type="RefSeq" id="WP_014058973.1">
    <property type="nucleotide sequence ID" value="NC_015957.1"/>
</dbReference>
<protein>
    <recommendedName>
        <fullName evidence="14">Peroxisomal trans-2-enoyl-CoA reductase</fullName>
        <ecNumber evidence="13">1.3.1.38</ecNumber>
    </recommendedName>
</protein>
<evidence type="ECO:0000256" key="5">
    <source>
        <dbReference type="ARBA" id="ARBA00022832"/>
    </source>
</evidence>
<comment type="catalytic activity">
    <reaction evidence="17">
        <text>(2E)-hexenoyl-CoA + NADPH + H(+) = hexanoyl-CoA + NADP(+)</text>
        <dbReference type="Rhea" id="RHEA:44956"/>
        <dbReference type="ChEBI" id="CHEBI:15378"/>
        <dbReference type="ChEBI" id="CHEBI:57783"/>
        <dbReference type="ChEBI" id="CHEBI:58349"/>
        <dbReference type="ChEBI" id="CHEBI:62077"/>
        <dbReference type="ChEBI" id="CHEBI:62620"/>
    </reaction>
    <physiologicalReaction direction="left-to-right" evidence="17">
        <dbReference type="Rhea" id="RHEA:44957"/>
    </physiologicalReaction>
</comment>